<dbReference type="Proteomes" id="UP000289220">
    <property type="component" value="Unassembled WGS sequence"/>
</dbReference>
<dbReference type="EMBL" id="UXHF01000003">
    <property type="protein sequence ID" value="VDC50544.1"/>
    <property type="molecule type" value="Genomic_DNA"/>
</dbReference>
<comment type="caution">
    <text evidence="2">The sequence shown here is derived from an EMBL/GenBank/DDBJ whole genome shotgun (WGS) entry which is preliminary data.</text>
</comment>
<dbReference type="AlphaFoldDB" id="A0A7Z8Y440"/>
<feature type="compositionally biased region" description="Polar residues" evidence="1">
    <location>
        <begin position="1"/>
        <end position="10"/>
    </location>
</feature>
<feature type="compositionally biased region" description="Gly residues" evidence="1">
    <location>
        <begin position="14"/>
        <end position="24"/>
    </location>
</feature>
<protein>
    <submittedName>
        <fullName evidence="2">Uncharacterized protein</fullName>
    </submittedName>
</protein>
<evidence type="ECO:0000313" key="3">
    <source>
        <dbReference type="Proteomes" id="UP000289220"/>
    </source>
</evidence>
<keyword evidence="3" id="KW-1185">Reference proteome</keyword>
<name>A0A7Z8Y440_9CAUL</name>
<accession>A0A7Z8Y440</accession>
<sequence length="34" mass="3458">MTITHPTFNDNPEGGRGMLQGGDGSVSVGIKANV</sequence>
<organism evidence="2 3">
    <name type="scientific">Brevundimonas mediterranea</name>
    <dbReference type="NCBI Taxonomy" id="74329"/>
    <lineage>
        <taxon>Bacteria</taxon>
        <taxon>Pseudomonadati</taxon>
        <taxon>Pseudomonadota</taxon>
        <taxon>Alphaproteobacteria</taxon>
        <taxon>Caulobacterales</taxon>
        <taxon>Caulobacteraceae</taxon>
        <taxon>Brevundimonas</taxon>
    </lineage>
</organism>
<feature type="region of interest" description="Disordered" evidence="1">
    <location>
        <begin position="1"/>
        <end position="34"/>
    </location>
</feature>
<proteinExistence type="predicted"/>
<gene>
    <name evidence="2" type="ORF">BREV_BREV_00292</name>
</gene>
<evidence type="ECO:0000313" key="2">
    <source>
        <dbReference type="EMBL" id="VDC50544.1"/>
    </source>
</evidence>
<evidence type="ECO:0000256" key="1">
    <source>
        <dbReference type="SAM" id="MobiDB-lite"/>
    </source>
</evidence>
<reference evidence="2 3" key="1">
    <citation type="submission" date="2018-11" db="EMBL/GenBank/DDBJ databases">
        <authorList>
            <person name="Peiro R."/>
            <person name="Begona"/>
            <person name="Cbmso G."/>
            <person name="Lopez M."/>
            <person name="Gonzalez S."/>
            <person name="Sacristan E."/>
            <person name="Castillo E."/>
        </authorList>
    </citation>
    <scope>NUCLEOTIDE SEQUENCE [LARGE SCALE GENOMIC DNA]</scope>
    <source>
        <strain evidence="2">Brev_genome</strain>
    </source>
</reference>